<evidence type="ECO:0000313" key="1">
    <source>
        <dbReference type="EMBL" id="CAG9100887.1"/>
    </source>
</evidence>
<comment type="caution">
    <text evidence="1">The sequence shown here is derived from an EMBL/GenBank/DDBJ whole genome shotgun (WGS) entry which is preliminary data.</text>
</comment>
<name>A0A8S4DK18_PLUXY</name>
<reference evidence="1" key="1">
    <citation type="submission" date="2020-11" db="EMBL/GenBank/DDBJ databases">
        <authorList>
            <person name="Whiteford S."/>
        </authorList>
    </citation>
    <scope>NUCLEOTIDE SEQUENCE</scope>
</reference>
<dbReference type="EMBL" id="CAJHNJ030000006">
    <property type="protein sequence ID" value="CAG9100887.1"/>
    <property type="molecule type" value="Genomic_DNA"/>
</dbReference>
<evidence type="ECO:0000313" key="2">
    <source>
        <dbReference type="Proteomes" id="UP000653454"/>
    </source>
</evidence>
<dbReference type="AlphaFoldDB" id="A0A8S4DK18"/>
<feature type="non-terminal residue" evidence="1">
    <location>
        <position position="37"/>
    </location>
</feature>
<sequence length="37" mass="4154">MLLCRAAYSVQKMALSMGDEGWSCHARDICFTFALNL</sequence>
<proteinExistence type="predicted"/>
<organism evidence="1 2">
    <name type="scientific">Plutella xylostella</name>
    <name type="common">Diamondback moth</name>
    <name type="synonym">Plutella maculipennis</name>
    <dbReference type="NCBI Taxonomy" id="51655"/>
    <lineage>
        <taxon>Eukaryota</taxon>
        <taxon>Metazoa</taxon>
        <taxon>Ecdysozoa</taxon>
        <taxon>Arthropoda</taxon>
        <taxon>Hexapoda</taxon>
        <taxon>Insecta</taxon>
        <taxon>Pterygota</taxon>
        <taxon>Neoptera</taxon>
        <taxon>Endopterygota</taxon>
        <taxon>Lepidoptera</taxon>
        <taxon>Glossata</taxon>
        <taxon>Ditrysia</taxon>
        <taxon>Yponomeutoidea</taxon>
        <taxon>Plutellidae</taxon>
        <taxon>Plutella</taxon>
    </lineage>
</organism>
<accession>A0A8S4DK18</accession>
<dbReference type="Proteomes" id="UP000653454">
    <property type="component" value="Unassembled WGS sequence"/>
</dbReference>
<keyword evidence="2" id="KW-1185">Reference proteome</keyword>
<gene>
    <name evidence="1" type="ORF">PLXY2_LOCUS2508</name>
</gene>
<protein>
    <submittedName>
        <fullName evidence="1">(diamondback moth) hypothetical protein</fullName>
    </submittedName>
</protein>